<reference evidence="1 2" key="1">
    <citation type="submission" date="2021-01" db="EMBL/GenBank/DDBJ databases">
        <title>FDA dAtabase for Regulatory Grade micrObial Sequences (FDA-ARGOS): Supporting development and validation of Infectious Disease Dx tests.</title>
        <authorList>
            <person name="Sproer C."/>
            <person name="Gronow S."/>
            <person name="Severitt S."/>
            <person name="Schroder I."/>
            <person name="Tallon L."/>
            <person name="Sadzewicz L."/>
            <person name="Zhao X."/>
            <person name="Boylan J."/>
            <person name="Ott S."/>
            <person name="Bowen H."/>
            <person name="Vavikolanu K."/>
            <person name="Mehta A."/>
            <person name="Aluvathingal J."/>
            <person name="Nadendla S."/>
            <person name="Lowell S."/>
            <person name="Myers T."/>
            <person name="Yan Y."/>
            <person name="Sichtig H."/>
        </authorList>
    </citation>
    <scope>NUCLEOTIDE SEQUENCE [LARGE SCALE GENOMIC DNA]</scope>
    <source>
        <strain evidence="1 2">FDAARGOS_1131</strain>
    </source>
</reference>
<proteinExistence type="predicted"/>
<dbReference type="EMBL" id="CP068108">
    <property type="protein sequence ID" value="QQU00378.1"/>
    <property type="molecule type" value="Genomic_DNA"/>
</dbReference>
<organism evidence="1 2">
    <name type="scientific">Myroides odoratus</name>
    <name type="common">Flavobacterium odoratum</name>
    <dbReference type="NCBI Taxonomy" id="256"/>
    <lineage>
        <taxon>Bacteria</taxon>
        <taxon>Pseudomonadati</taxon>
        <taxon>Bacteroidota</taxon>
        <taxon>Flavobacteriia</taxon>
        <taxon>Flavobacteriales</taxon>
        <taxon>Flavobacteriaceae</taxon>
        <taxon>Myroides</taxon>
    </lineage>
</organism>
<dbReference type="AlphaFoldDB" id="A0A9Q7E945"/>
<dbReference type="Proteomes" id="UP000596202">
    <property type="component" value="Chromosome"/>
</dbReference>
<accession>A0A9Q7E945</accession>
<evidence type="ECO:0000313" key="2">
    <source>
        <dbReference type="Proteomes" id="UP000596202"/>
    </source>
</evidence>
<sequence length="243" mass="28602">MHTKRLLGHQLKEEKQLTIYLKLMIRIMLRELINKENEFQIIFTEISGGGWLNDLVEIIKLKLQPSKIGKKNKSVSWDDIEAEILIYKDNINAKFEIDDIGNISLVHKETSEEVKQKLRDWAMIVAKEVEKQREKEKKLIEVSKKVLQDFNRAFFDDTFKVFNPKKINELEYNFGFDVWKVFVHVPDEQFGGQSPFSICFRDDTMEPFMFHDGGAEGRTPDLEILKKSGKYVIGEEWKREKGE</sequence>
<evidence type="ECO:0000313" key="1">
    <source>
        <dbReference type="EMBL" id="QQU00378.1"/>
    </source>
</evidence>
<protein>
    <submittedName>
        <fullName evidence="1">Uncharacterized protein</fullName>
    </submittedName>
</protein>
<gene>
    <name evidence="1" type="ORF">I6I88_00985</name>
</gene>
<name>A0A9Q7E945_MYROD</name>